<evidence type="ECO:0000313" key="2">
    <source>
        <dbReference type="EMBL" id="MXP31728.1"/>
    </source>
</evidence>
<proteinExistence type="inferred from homology"/>
<organism evidence="2 3">
    <name type="scientific">Parerythrobacter jejuensis</name>
    <dbReference type="NCBI Taxonomy" id="795812"/>
    <lineage>
        <taxon>Bacteria</taxon>
        <taxon>Pseudomonadati</taxon>
        <taxon>Pseudomonadota</taxon>
        <taxon>Alphaproteobacteria</taxon>
        <taxon>Sphingomonadales</taxon>
        <taxon>Erythrobacteraceae</taxon>
        <taxon>Parerythrobacter</taxon>
    </lineage>
</organism>
<dbReference type="Gene3D" id="2.120.10.30">
    <property type="entry name" value="TolB, C-terminal domain"/>
    <property type="match status" value="1"/>
</dbReference>
<dbReference type="PANTHER" id="PTHR36842:SF1">
    <property type="entry name" value="PROTEIN TOLB"/>
    <property type="match status" value="1"/>
</dbReference>
<dbReference type="PANTHER" id="PTHR36842">
    <property type="entry name" value="PROTEIN TOLB HOMOLOG"/>
    <property type="match status" value="1"/>
</dbReference>
<dbReference type="InterPro" id="IPR011042">
    <property type="entry name" value="6-blade_b-propeller_TolB-like"/>
</dbReference>
<evidence type="ECO:0000256" key="1">
    <source>
        <dbReference type="ARBA" id="ARBA00009820"/>
    </source>
</evidence>
<reference evidence="2 3" key="1">
    <citation type="submission" date="2019-12" db="EMBL/GenBank/DDBJ databases">
        <title>Genomic-based taxomic classification of the family Erythrobacteraceae.</title>
        <authorList>
            <person name="Xu L."/>
        </authorList>
    </citation>
    <scope>NUCLEOTIDE SEQUENCE [LARGE SCALE GENOMIC DNA]</scope>
    <source>
        <strain evidence="2 3">JCM 16677</strain>
    </source>
</reference>
<dbReference type="OrthoDB" id="9797498at2"/>
<protein>
    <submittedName>
        <fullName evidence="2">Uncharacterized protein</fullName>
    </submittedName>
</protein>
<dbReference type="Proteomes" id="UP000446786">
    <property type="component" value="Unassembled WGS sequence"/>
</dbReference>
<name>A0A845AY91_9SPHN</name>
<dbReference type="EMBL" id="WTYE01000001">
    <property type="protein sequence ID" value="MXP31728.1"/>
    <property type="molecule type" value="Genomic_DNA"/>
</dbReference>
<dbReference type="Pfam" id="PF07676">
    <property type="entry name" value="PD40"/>
    <property type="match status" value="1"/>
</dbReference>
<accession>A0A845AY91</accession>
<dbReference type="InterPro" id="IPR011659">
    <property type="entry name" value="WD40"/>
</dbReference>
<gene>
    <name evidence="2" type="ORF">GRI94_07820</name>
</gene>
<dbReference type="AlphaFoldDB" id="A0A845AY91"/>
<comment type="caution">
    <text evidence="2">The sequence shown here is derived from an EMBL/GenBank/DDBJ whole genome shotgun (WGS) entry which is preliminary data.</text>
</comment>
<comment type="similarity">
    <text evidence="1">Belongs to the TolB family.</text>
</comment>
<dbReference type="SUPFAM" id="SSF69304">
    <property type="entry name" value="Tricorn protease N-terminal domain"/>
    <property type="match status" value="1"/>
</dbReference>
<sequence>MVLAASVQAQDAAEDAPPPAFPETEIFLFDYDADAGGDALSNGRNVTQRAGYDNQPYFTKDSATFLYARDDGTQTDIWEYDIASGTHKQITATPENEFSPTPSPDNQTISMVFERNRSIWQVDRDNPGEPKWVLEAAGVDEPVGYFARNYATGDILYWSRYGFNVALTSAEEPAYHFISGHAVPATPHVIPGSAEISFVHRQTNEQVWIKAFDPQTKAIRPLTPLVGSNANYTWTPDGAILQIEGGKVHRWREGGEGWEVIGDLADFGIVSANRIAVSPDGKRIAVVGLTGD</sequence>
<evidence type="ECO:0000313" key="3">
    <source>
        <dbReference type="Proteomes" id="UP000446786"/>
    </source>
</evidence>
<keyword evidence="3" id="KW-1185">Reference proteome</keyword>